<evidence type="ECO:0000256" key="11">
    <source>
        <dbReference type="ARBA" id="ARBA00023014"/>
    </source>
</evidence>
<dbReference type="Pfam" id="PF21445">
    <property type="entry name" value="ADDB_N"/>
    <property type="match status" value="1"/>
</dbReference>
<dbReference type="Pfam" id="PF12705">
    <property type="entry name" value="PDDEXK_1"/>
    <property type="match status" value="1"/>
</dbReference>
<comment type="cofactor">
    <cofactor evidence="14">
        <name>Mg(2+)</name>
        <dbReference type="ChEBI" id="CHEBI:18420"/>
    </cofactor>
</comment>
<dbReference type="GO" id="GO:0005524">
    <property type="term" value="F:ATP binding"/>
    <property type="evidence" value="ECO:0007669"/>
    <property type="project" value="UniProtKB-UniRule"/>
</dbReference>
<feature type="binding site" evidence="14">
    <location>
        <position position="1113"/>
    </location>
    <ligand>
        <name>[4Fe-4S] cluster</name>
        <dbReference type="ChEBI" id="CHEBI:49883"/>
    </ligand>
</feature>
<keyword evidence="10 14" id="KW-0408">Iron</keyword>
<feature type="binding site" evidence="14">
    <location>
        <position position="1110"/>
    </location>
    <ligand>
        <name>[4Fe-4S] cluster</name>
        <dbReference type="ChEBI" id="CHEBI:49883"/>
    </ligand>
</feature>
<keyword evidence="7 14" id="KW-0347">Helicase</keyword>
<keyword evidence="11 14" id="KW-0411">Iron-sulfur</keyword>
<dbReference type="GO" id="GO:0008409">
    <property type="term" value="F:5'-3' exonuclease activity"/>
    <property type="evidence" value="ECO:0007669"/>
    <property type="project" value="UniProtKB-UniRule"/>
</dbReference>
<keyword evidence="13 14" id="KW-0234">DNA repair</keyword>
<dbReference type="AlphaFoldDB" id="A0A1G9Z3N4"/>
<evidence type="ECO:0000313" key="17">
    <source>
        <dbReference type="Proteomes" id="UP000214880"/>
    </source>
</evidence>
<feature type="binding site" evidence="14">
    <location>
        <position position="787"/>
    </location>
    <ligand>
        <name>[4Fe-4S] cluster</name>
        <dbReference type="ChEBI" id="CHEBI:49883"/>
    </ligand>
</feature>
<keyword evidence="9 14" id="KW-0067">ATP-binding</keyword>
<dbReference type="EC" id="3.1.-.-" evidence="14"/>
<keyword evidence="2 14" id="KW-0540">Nuclease</keyword>
<dbReference type="PANTHER" id="PTHR30591">
    <property type="entry name" value="RECBCD ENZYME SUBUNIT RECC"/>
    <property type="match status" value="1"/>
</dbReference>
<dbReference type="GO" id="GO:0003690">
    <property type="term" value="F:double-stranded DNA binding"/>
    <property type="evidence" value="ECO:0007669"/>
    <property type="project" value="UniProtKB-UniRule"/>
</dbReference>
<keyword evidence="5 14" id="KW-0227">DNA damage</keyword>
<evidence type="ECO:0000259" key="15">
    <source>
        <dbReference type="PROSITE" id="PS51217"/>
    </source>
</evidence>
<evidence type="ECO:0000256" key="4">
    <source>
        <dbReference type="ARBA" id="ARBA00022741"/>
    </source>
</evidence>
<dbReference type="STRING" id="146817.SAMN04488502_11332"/>
<keyword evidence="17" id="KW-1185">Reference proteome</keyword>
<protein>
    <recommendedName>
        <fullName evidence="14">ATP-dependent helicase/deoxyribonuclease subunit B</fullName>
        <ecNumber evidence="14">3.1.-.-</ecNumber>
    </recommendedName>
    <alternativeName>
        <fullName evidence="14">ATP-dependent helicase/nuclease subunit AddB</fullName>
    </alternativeName>
</protein>
<dbReference type="Proteomes" id="UP000214880">
    <property type="component" value="Unassembled WGS sequence"/>
</dbReference>
<dbReference type="GO" id="GO:0000724">
    <property type="term" value="P:double-strand break repair via homologous recombination"/>
    <property type="evidence" value="ECO:0007669"/>
    <property type="project" value="UniProtKB-UniRule"/>
</dbReference>
<dbReference type="NCBIfam" id="TIGR02773">
    <property type="entry name" value="addB_Gpos"/>
    <property type="match status" value="1"/>
</dbReference>
<comment type="subunit">
    <text evidence="14">Heterodimer of AddA and AddB.</text>
</comment>
<dbReference type="Gene3D" id="3.90.320.10">
    <property type="match status" value="1"/>
</dbReference>
<comment type="cofactor">
    <cofactor evidence="14">
        <name>[4Fe-4S] cluster</name>
        <dbReference type="ChEBI" id="CHEBI:49883"/>
    </cofactor>
    <text evidence="14">Binds 1 [4Fe-4S] cluster.</text>
</comment>
<evidence type="ECO:0000256" key="13">
    <source>
        <dbReference type="ARBA" id="ARBA00023204"/>
    </source>
</evidence>
<sequence>MLLRLILGRTGSGKTHQCLEEIRAQLRQAPEGAPLVLILPEHATFQTELALANTPGLHGFSRAAVFGFRRLAHRVLLETGGAIRPQINELGKKLLLGKLLRDNRQQLKALGRAANQRDFTETLAGMIREFKTYAITPGLLAQAAGAFDHPPLQDKLQDLALLYQQFNGLLAGKYTDPEDCLSLFADKIPQSALLTAADVWIDGFSWFNPQETAILSRVMAAAASVTVTLCLADTGSSRHALETALFHRQWNTWRKLKALAQSQGIAVEEFELTAARRFVHAPLLKHVEQNFFSFPPKTFSGDKQCLTIVEAANRRVEIEGVAADIVRLCREEGYRWRDTAILLRDTTAYSDLAAAVLAEYDIPFFSDGKRQPVHHPLAELIRSALESIANWSYEPLFRCFKTDFFPLTRDQIDDLENYVLEFGIRGSRWTGNEPWTFVRRLTLGENEEINAGQQQYLDDINEIKAIAIRPLLAFSRQVKAAGNVTGLTTALYQLLEALKAPEKLEEWAFSAEREGDLAQAREHRQIWESIIKLLEQLVETCGSQELSLNEFAAMVSDGLEGLKLSLIPPGLDYVTVSALEQNSISNVKAVYLLGVNDGVLPKRGRGEGLLTDDERSIIAGAGLELAPGAAADHFAERFLVYTALTRSTHYLWVSYPLADDEGKGLNPSIVVKRLKELAGITKLKSLPLEPAPGREQELLSHPRRALAGLAVALRQYKHGQEISPVWWDVYNWALQQGPYRRQLSQAVAGLFHANTAGSLPVELARRLYAGNKRLRGSVTRFESFRACPFKHFAQYGLSLKERAVFRLQAPDLGQFLHAALKAFGDRMQRAGRAWGSFADPEYSEHCAQIVNELAPKLQNEILLSSGQHKHLLGRLQRTIERSVRRLAEFDRVSSFKPLAFEQNFGRGEHALPPLVYPLADGYRLELAGQIDRIDQAEYNGRRYILIIDYKSGGAWLKLVDVYYGLKLQLLTYLLVVQKAAGDLSGLAECLPAGVLYYFVKNPSVASTVKLSAEQIERAINQQLKMPGWVLADQEVVRLLDTAMDSKSDFLKIALKKDNSFYSSCLAYVKSSEEFSLLLEHIEAVLAETGRQILSGEIAIDPCALKSYQACSYCRYLPVCQFDRLLPENDFRKLADMADDIVIQALTRKEDKA</sequence>
<dbReference type="InterPro" id="IPR038726">
    <property type="entry name" value="PDDEXK_AddAB-type"/>
</dbReference>
<reference evidence="16 17" key="1">
    <citation type="submission" date="2016-10" db="EMBL/GenBank/DDBJ databases">
        <authorList>
            <person name="de Groot N.N."/>
        </authorList>
    </citation>
    <scope>NUCLEOTIDE SEQUENCE [LARGE SCALE GENOMIC DNA]</scope>
    <source>
        <strain evidence="16 17">DSM 1736</strain>
    </source>
</reference>
<dbReference type="OrthoDB" id="9758506at2"/>
<dbReference type="GO" id="GO:0051539">
    <property type="term" value="F:4 iron, 4 sulfur cluster binding"/>
    <property type="evidence" value="ECO:0007669"/>
    <property type="project" value="UniProtKB-KW"/>
</dbReference>
<keyword evidence="3 14" id="KW-0479">Metal-binding</keyword>
<dbReference type="InterPro" id="IPR011604">
    <property type="entry name" value="PDDEXK-like_dom_sf"/>
</dbReference>
<proteinExistence type="inferred from homology"/>
<evidence type="ECO:0000256" key="12">
    <source>
        <dbReference type="ARBA" id="ARBA00023125"/>
    </source>
</evidence>
<evidence type="ECO:0000256" key="5">
    <source>
        <dbReference type="ARBA" id="ARBA00022763"/>
    </source>
</evidence>
<dbReference type="EMBL" id="FNHB01000013">
    <property type="protein sequence ID" value="SDN16068.1"/>
    <property type="molecule type" value="Genomic_DNA"/>
</dbReference>
<feature type="binding site" evidence="14">
    <location>
        <position position="1119"/>
    </location>
    <ligand>
        <name>[4Fe-4S] cluster</name>
        <dbReference type="ChEBI" id="CHEBI:49883"/>
    </ligand>
</feature>
<evidence type="ECO:0000256" key="2">
    <source>
        <dbReference type="ARBA" id="ARBA00022722"/>
    </source>
</evidence>
<organism evidence="16 17">
    <name type="scientific">Dendrosporobacter quercicolus</name>
    <dbReference type="NCBI Taxonomy" id="146817"/>
    <lineage>
        <taxon>Bacteria</taxon>
        <taxon>Bacillati</taxon>
        <taxon>Bacillota</taxon>
        <taxon>Negativicutes</taxon>
        <taxon>Selenomonadales</taxon>
        <taxon>Sporomusaceae</taxon>
        <taxon>Dendrosporobacter</taxon>
    </lineage>
</organism>
<dbReference type="InterPro" id="IPR014017">
    <property type="entry name" value="DNA_helicase_UvrD-like_C"/>
</dbReference>
<keyword evidence="8 14" id="KW-0269">Exonuclease</keyword>
<keyword evidence="1 14" id="KW-0004">4Fe-4S</keyword>
<evidence type="ECO:0000256" key="10">
    <source>
        <dbReference type="ARBA" id="ARBA00023004"/>
    </source>
</evidence>
<evidence type="ECO:0000256" key="14">
    <source>
        <dbReference type="HAMAP-Rule" id="MF_01452"/>
    </source>
</evidence>
<dbReference type="Gene3D" id="3.40.50.300">
    <property type="entry name" value="P-loop containing nucleotide triphosphate hydrolases"/>
    <property type="match status" value="4"/>
</dbReference>
<keyword evidence="4 14" id="KW-0547">Nucleotide-binding</keyword>
<dbReference type="InterPro" id="IPR027417">
    <property type="entry name" value="P-loop_NTPase"/>
</dbReference>
<evidence type="ECO:0000313" key="16">
    <source>
        <dbReference type="EMBL" id="SDN16068.1"/>
    </source>
</evidence>
<evidence type="ECO:0000256" key="6">
    <source>
        <dbReference type="ARBA" id="ARBA00022801"/>
    </source>
</evidence>
<evidence type="ECO:0000256" key="9">
    <source>
        <dbReference type="ARBA" id="ARBA00022840"/>
    </source>
</evidence>
<dbReference type="PROSITE" id="PS51217">
    <property type="entry name" value="UVRD_HELICASE_CTER"/>
    <property type="match status" value="1"/>
</dbReference>
<dbReference type="GO" id="GO:0046872">
    <property type="term" value="F:metal ion binding"/>
    <property type="evidence" value="ECO:0007669"/>
    <property type="project" value="UniProtKB-KW"/>
</dbReference>
<dbReference type="RefSeq" id="WP_092074832.1">
    <property type="nucleotide sequence ID" value="NZ_FNHB01000013.1"/>
</dbReference>
<dbReference type="GO" id="GO:0004386">
    <property type="term" value="F:helicase activity"/>
    <property type="evidence" value="ECO:0007669"/>
    <property type="project" value="UniProtKB-KW"/>
</dbReference>
<dbReference type="InterPro" id="IPR049035">
    <property type="entry name" value="ADDB_N"/>
</dbReference>
<accession>A0A1G9Z3N4</accession>
<dbReference type="HAMAP" id="MF_01452">
    <property type="entry name" value="AddB_type1"/>
    <property type="match status" value="1"/>
</dbReference>
<keyword evidence="12 14" id="KW-0238">DNA-binding</keyword>
<comment type="similarity">
    <text evidence="14">Belongs to the helicase family. AddB/RexB type 1 subfamily.</text>
</comment>
<dbReference type="Gene3D" id="6.10.140.1030">
    <property type="match status" value="1"/>
</dbReference>
<evidence type="ECO:0000256" key="7">
    <source>
        <dbReference type="ARBA" id="ARBA00022806"/>
    </source>
</evidence>
<evidence type="ECO:0000256" key="3">
    <source>
        <dbReference type="ARBA" id="ARBA00022723"/>
    </source>
</evidence>
<gene>
    <name evidence="14" type="primary">addB</name>
    <name evidence="16" type="ORF">SAMN04488502_11332</name>
</gene>
<comment type="function">
    <text evidence="14">The heterodimer acts as both an ATP-dependent DNA helicase and an ATP-dependent, dual-direction single-stranded exonuclease. Recognizes the chi site generating a DNA molecule suitable for the initiation of homologous recombination. The AddB subunit has 5' -&gt; 3' nuclease activity but not helicase activity.</text>
</comment>
<evidence type="ECO:0000256" key="8">
    <source>
        <dbReference type="ARBA" id="ARBA00022839"/>
    </source>
</evidence>
<name>A0A1G9Z3N4_9FIRM</name>
<dbReference type="PANTHER" id="PTHR30591:SF1">
    <property type="entry name" value="RECBCD ENZYME SUBUNIT RECC"/>
    <property type="match status" value="1"/>
</dbReference>
<evidence type="ECO:0000256" key="1">
    <source>
        <dbReference type="ARBA" id="ARBA00022485"/>
    </source>
</evidence>
<dbReference type="SUPFAM" id="SSF52540">
    <property type="entry name" value="P-loop containing nucleoside triphosphate hydrolases"/>
    <property type="match status" value="1"/>
</dbReference>
<dbReference type="InterPro" id="IPR014140">
    <property type="entry name" value="DNA_helicase_suAddB"/>
</dbReference>
<keyword evidence="6 14" id="KW-0378">Hydrolase</keyword>
<comment type="miscellaneous">
    <text evidence="14">Despite having conserved helicase domains, this subunit does not have helicase activity.</text>
</comment>
<feature type="domain" description="UvrD-like helicase C-terminal" evidence="15">
    <location>
        <begin position="275"/>
        <end position="572"/>
    </location>
</feature>